<reference evidence="1" key="1">
    <citation type="submission" date="2021-10" db="EMBL/GenBank/DDBJ databases">
        <authorList>
            <person name="Mesa V."/>
        </authorList>
    </citation>
    <scope>NUCLEOTIDE SEQUENCE</scope>
    <source>
        <strain evidence="1">CC3_PB</strain>
    </source>
</reference>
<name>A0AA86MN32_9CLOT</name>
<organism evidence="1 2">
    <name type="scientific">Clostridium neonatale</name>
    <dbReference type="NCBI Taxonomy" id="137838"/>
    <lineage>
        <taxon>Bacteria</taxon>
        <taxon>Bacillati</taxon>
        <taxon>Bacillota</taxon>
        <taxon>Clostridia</taxon>
        <taxon>Eubacteriales</taxon>
        <taxon>Clostridiaceae</taxon>
        <taxon>Clostridium</taxon>
    </lineage>
</organism>
<evidence type="ECO:0000313" key="1">
    <source>
        <dbReference type="EMBL" id="CAG9706965.1"/>
    </source>
</evidence>
<evidence type="ECO:0000313" key="2">
    <source>
        <dbReference type="Proteomes" id="UP000789738"/>
    </source>
</evidence>
<gene>
    <name evidence="1" type="ORF">CNEO_42788</name>
</gene>
<sequence length="39" mass="4609">MRLAFSQARSENPECAEKNRRLKGLRFIKTMYSIGFVFL</sequence>
<comment type="caution">
    <text evidence="1">The sequence shown here is derived from an EMBL/GenBank/DDBJ whole genome shotgun (WGS) entry which is preliminary data.</text>
</comment>
<dbReference type="Proteomes" id="UP000789738">
    <property type="component" value="Unassembled WGS sequence"/>
</dbReference>
<accession>A0AA86MN32</accession>
<dbReference type="EMBL" id="CAKJVE010000004">
    <property type="protein sequence ID" value="CAG9706965.1"/>
    <property type="molecule type" value="Genomic_DNA"/>
</dbReference>
<dbReference type="AlphaFoldDB" id="A0AA86MN32"/>
<protein>
    <submittedName>
        <fullName evidence="1">Uncharacterized protein</fullName>
    </submittedName>
</protein>
<proteinExistence type="predicted"/>